<reference evidence="11" key="1">
    <citation type="journal article" date="2014" name="Int. J. Syst. Evol. Microbiol.">
        <title>Complete genome sequence of Corynebacterium casei LMG S-19264T (=DSM 44701T), isolated from a smear-ripened cheese.</title>
        <authorList>
            <consortium name="US DOE Joint Genome Institute (JGI-PGF)"/>
            <person name="Walter F."/>
            <person name="Albersmeier A."/>
            <person name="Kalinowski J."/>
            <person name="Ruckert C."/>
        </authorList>
    </citation>
    <scope>NUCLEOTIDE SEQUENCE</scope>
    <source>
        <strain evidence="11">JCM 4518</strain>
    </source>
</reference>
<keyword evidence="7" id="KW-0902">Two-component regulatory system</keyword>
<dbReference type="GO" id="GO:0003723">
    <property type="term" value="F:RNA binding"/>
    <property type="evidence" value="ECO:0007669"/>
    <property type="project" value="UniProtKB-UniRule"/>
</dbReference>
<comment type="similarity">
    <text evidence="2">Belongs to the ribonuclease III family.</text>
</comment>
<evidence type="ECO:0000256" key="6">
    <source>
        <dbReference type="ARBA" id="ARBA00022884"/>
    </source>
</evidence>
<evidence type="ECO:0000259" key="10">
    <source>
        <dbReference type="PROSITE" id="PS50137"/>
    </source>
</evidence>
<dbReference type="PROSITE" id="PS50137">
    <property type="entry name" value="DS_RBD"/>
    <property type="match status" value="2"/>
</dbReference>
<dbReference type="SMART" id="SM00387">
    <property type="entry name" value="HATPase_c"/>
    <property type="match status" value="1"/>
</dbReference>
<dbReference type="PANTHER" id="PTHR43547:SF10">
    <property type="entry name" value="SENSOR HISTIDINE KINASE DCUS"/>
    <property type="match status" value="1"/>
</dbReference>
<feature type="domain" description="DRBM" evidence="10">
    <location>
        <begin position="364"/>
        <end position="438"/>
    </location>
</feature>
<evidence type="ECO:0000256" key="5">
    <source>
        <dbReference type="ARBA" id="ARBA00022777"/>
    </source>
</evidence>
<dbReference type="GO" id="GO:0000155">
    <property type="term" value="F:phosphorelay sensor kinase activity"/>
    <property type="evidence" value="ECO:0007669"/>
    <property type="project" value="TreeGrafter"/>
</dbReference>
<dbReference type="InterPro" id="IPR005467">
    <property type="entry name" value="His_kinase_dom"/>
</dbReference>
<keyword evidence="5" id="KW-0808">Transferase</keyword>
<dbReference type="GO" id="GO:0004525">
    <property type="term" value="F:ribonuclease III activity"/>
    <property type="evidence" value="ECO:0007669"/>
    <property type="project" value="InterPro"/>
</dbReference>
<dbReference type="CDD" id="cd00075">
    <property type="entry name" value="HATPase"/>
    <property type="match status" value="1"/>
</dbReference>
<dbReference type="Pfam" id="PF02518">
    <property type="entry name" value="HATPase_c"/>
    <property type="match status" value="1"/>
</dbReference>
<dbReference type="EC" id="2.7.13.3" evidence="3"/>
<keyword evidence="12" id="KW-1185">Reference proteome</keyword>
<dbReference type="EMBL" id="BMUL01000027">
    <property type="protein sequence ID" value="GHB10485.1"/>
    <property type="molecule type" value="Genomic_DNA"/>
</dbReference>
<dbReference type="SMART" id="SM00358">
    <property type="entry name" value="DSRM"/>
    <property type="match status" value="2"/>
</dbReference>
<dbReference type="InterPro" id="IPR014720">
    <property type="entry name" value="dsRBD_dom"/>
</dbReference>
<feature type="domain" description="Histidine kinase" evidence="9">
    <location>
        <begin position="724"/>
        <end position="929"/>
    </location>
</feature>
<evidence type="ECO:0000256" key="2">
    <source>
        <dbReference type="ARBA" id="ARBA00010183"/>
    </source>
</evidence>
<dbReference type="SUPFAM" id="SSF54768">
    <property type="entry name" value="dsRNA-binding domain-like"/>
    <property type="match status" value="2"/>
</dbReference>
<evidence type="ECO:0000256" key="8">
    <source>
        <dbReference type="PROSITE-ProRule" id="PRU00266"/>
    </source>
</evidence>
<dbReference type="Proteomes" id="UP000644020">
    <property type="component" value="Unassembled WGS sequence"/>
</dbReference>
<dbReference type="AlphaFoldDB" id="A0A918TD61"/>
<dbReference type="PROSITE" id="PS50109">
    <property type="entry name" value="HIS_KIN"/>
    <property type="match status" value="1"/>
</dbReference>
<dbReference type="InterPro" id="IPR036389">
    <property type="entry name" value="RNase_III_sf"/>
</dbReference>
<dbReference type="InterPro" id="IPR036890">
    <property type="entry name" value="HATPase_C_sf"/>
</dbReference>
<evidence type="ECO:0000256" key="4">
    <source>
        <dbReference type="ARBA" id="ARBA00022553"/>
    </source>
</evidence>
<name>A0A918TD61_9ACTN</name>
<comment type="caution">
    <text evidence="11">The sequence shown here is derived from an EMBL/GenBank/DDBJ whole genome shotgun (WGS) entry which is preliminary data.</text>
</comment>
<evidence type="ECO:0000313" key="11">
    <source>
        <dbReference type="EMBL" id="GHB10485.1"/>
    </source>
</evidence>
<dbReference type="Gene3D" id="1.10.1520.10">
    <property type="entry name" value="Ribonuclease III domain"/>
    <property type="match status" value="1"/>
</dbReference>
<protein>
    <recommendedName>
        <fullName evidence="3">histidine kinase</fullName>
        <ecNumber evidence="3">2.7.13.3</ecNumber>
    </recommendedName>
</protein>
<comment type="catalytic activity">
    <reaction evidence="1">
        <text>ATP + protein L-histidine = ADP + protein N-phospho-L-histidine.</text>
        <dbReference type="EC" id="2.7.13.3"/>
    </reaction>
</comment>
<evidence type="ECO:0000256" key="7">
    <source>
        <dbReference type="ARBA" id="ARBA00023012"/>
    </source>
</evidence>
<dbReference type="InterPro" id="IPR003594">
    <property type="entry name" value="HATPase_dom"/>
</dbReference>
<dbReference type="GO" id="GO:0006396">
    <property type="term" value="P:RNA processing"/>
    <property type="evidence" value="ECO:0007669"/>
    <property type="project" value="InterPro"/>
</dbReference>
<gene>
    <name evidence="11" type="ORF">GCM10010305_61670</name>
</gene>
<sequence length="936" mass="100358">MDTLATLGDAFARRLGAVRAYQELPSLTAGALSKHTSTVPPKIPEWAAKQTWLLLSCRVSAGLLGKPLPPGVTGALFRQLLGVLCLLDEQHVASKLLEGLAGNVARSEVLADPRTMLDVLLRRSTMEPASYEINSEGPDHALVFTAVATDSRGRQGTAQGNSRKTAARNAALDFLARHIPSALEEAAARSAPRPVLGEIPGSEAHLAAVQRLQDLFSLPPIARPLLGQALAHASWTYEQRRLLAPLHQQDNQALSFMGSQAFSFEYLLVRSRRAVLSPPESVITSSVPNTAFDSALRQTGLAQALLLGIGQASKGIPVEVGSNAFQAVIGAVYVAKNFPPSLAHDWPQEWAPLWRTIMPDAEHDPSTVLGILASSMKLQIDYTFREYGPDHLKQRRATAVLTSPSLTISVKAREGAPGPSKTAARHNASEVVLDVLDRLAERRPAKAMTSASAEDQSLARFMLAHQAAALTSTTIPLQRWISGQLFGLQWAASPEAFLEWATEADQLMTRAMNLDDRIGRFETVFRAARDAELADDQSRSVDVELTHVVRRIERLQDPESLTREDFDRLARLCDICRCMGTDDPDTSVRELVEAWAVLHRGRLDVLIGEKGIDTTLTGRERAVLDGLANALLRVRGKASVQMLSYIPVKLRFAAALDEAQQAELDETCALWAGATRTVTLETSVLGIEATVATAHTPSAPGPIARAALAALQPKTEPYRASIAGLLHDLKNQVTAARTAASAPATTRTAHREHQLAASRHLDQAQSLAVRLKASTAMSGHDDELSTELGSFLRSYAAALLPRLPQTISLSVPDARSTARVALGERTLRAILDNLVGNAIEAMHDGGAMTLDWTADANEAVIDVSDSGPGLPPDVLAALESGERIRSTKPGGNGLGLLGARSLLARAGGHLTALQVHSGTAWLITLPIAPAPNQETT</sequence>
<keyword evidence="4" id="KW-0597">Phosphoprotein</keyword>
<accession>A0A918TD61</accession>
<dbReference type="Gene3D" id="3.30.565.10">
    <property type="entry name" value="Histidine kinase-like ATPase, C-terminal domain"/>
    <property type="match status" value="1"/>
</dbReference>
<evidence type="ECO:0000256" key="1">
    <source>
        <dbReference type="ARBA" id="ARBA00000085"/>
    </source>
</evidence>
<dbReference type="PANTHER" id="PTHR43547">
    <property type="entry name" value="TWO-COMPONENT HISTIDINE KINASE"/>
    <property type="match status" value="1"/>
</dbReference>
<dbReference type="Gene3D" id="3.30.160.20">
    <property type="match status" value="1"/>
</dbReference>
<keyword evidence="5" id="KW-0418">Kinase</keyword>
<reference evidence="11" key="2">
    <citation type="submission" date="2020-09" db="EMBL/GenBank/DDBJ databases">
        <authorList>
            <person name="Sun Q."/>
            <person name="Ohkuma M."/>
        </authorList>
    </citation>
    <scope>NUCLEOTIDE SEQUENCE</scope>
    <source>
        <strain evidence="11">JCM 4518</strain>
    </source>
</reference>
<organism evidence="11 12">
    <name type="scientific">Streptomyces termitum</name>
    <dbReference type="NCBI Taxonomy" id="67368"/>
    <lineage>
        <taxon>Bacteria</taxon>
        <taxon>Bacillati</taxon>
        <taxon>Actinomycetota</taxon>
        <taxon>Actinomycetes</taxon>
        <taxon>Kitasatosporales</taxon>
        <taxon>Streptomycetaceae</taxon>
        <taxon>Streptomyces</taxon>
    </lineage>
</organism>
<evidence type="ECO:0000259" key="9">
    <source>
        <dbReference type="PROSITE" id="PS50109"/>
    </source>
</evidence>
<dbReference type="SUPFAM" id="SSF69065">
    <property type="entry name" value="RNase III domain-like"/>
    <property type="match status" value="1"/>
</dbReference>
<proteinExistence type="inferred from homology"/>
<feature type="domain" description="DRBM" evidence="10">
    <location>
        <begin position="112"/>
        <end position="180"/>
    </location>
</feature>
<keyword evidence="6 8" id="KW-0694">RNA-binding</keyword>
<evidence type="ECO:0000313" key="12">
    <source>
        <dbReference type="Proteomes" id="UP000644020"/>
    </source>
</evidence>
<evidence type="ECO:0000256" key="3">
    <source>
        <dbReference type="ARBA" id="ARBA00012438"/>
    </source>
</evidence>
<dbReference type="SUPFAM" id="SSF55874">
    <property type="entry name" value="ATPase domain of HSP90 chaperone/DNA topoisomerase II/histidine kinase"/>
    <property type="match status" value="1"/>
</dbReference>
<dbReference type="PRINTS" id="PR00344">
    <property type="entry name" value="BCTRLSENSOR"/>
</dbReference>
<dbReference type="InterPro" id="IPR004358">
    <property type="entry name" value="Sig_transdc_His_kin-like_C"/>
</dbReference>